<feature type="region of interest" description="Disordered" evidence="8">
    <location>
        <begin position="963"/>
        <end position="1013"/>
    </location>
</feature>
<reference evidence="11" key="1">
    <citation type="submission" date="2025-08" db="UniProtKB">
        <authorList>
            <consortium name="RefSeq"/>
        </authorList>
    </citation>
    <scope>IDENTIFICATION</scope>
</reference>
<dbReference type="Pfam" id="PF01590">
    <property type="entry name" value="GAF"/>
    <property type="match status" value="2"/>
</dbReference>
<feature type="binding site" evidence="6">
    <location>
        <position position="732"/>
    </location>
    <ligand>
        <name>Zn(2+)</name>
        <dbReference type="ChEBI" id="CHEBI:29105"/>
        <label>1</label>
    </ligand>
</feature>
<dbReference type="GO" id="GO:0046872">
    <property type="term" value="F:metal ion binding"/>
    <property type="evidence" value="ECO:0007669"/>
    <property type="project" value="UniProtKB-KW"/>
</dbReference>
<keyword evidence="1" id="KW-0140">cGMP</keyword>
<dbReference type="RefSeq" id="XP_022085004.1">
    <property type="nucleotide sequence ID" value="XM_022229312.1"/>
</dbReference>
<dbReference type="GO" id="GO:0004114">
    <property type="term" value="F:3',5'-cyclic-nucleotide phosphodiesterase activity"/>
    <property type="evidence" value="ECO:0007669"/>
    <property type="project" value="InterPro"/>
</dbReference>
<evidence type="ECO:0000256" key="1">
    <source>
        <dbReference type="ARBA" id="ARBA00022535"/>
    </source>
</evidence>
<evidence type="ECO:0000256" key="7">
    <source>
        <dbReference type="RuleBase" id="RU363067"/>
    </source>
</evidence>
<keyword evidence="10" id="KW-1185">Reference proteome</keyword>
<dbReference type="InterPro" id="IPR029016">
    <property type="entry name" value="GAF-like_dom_sf"/>
</dbReference>
<evidence type="ECO:0000256" key="5">
    <source>
        <dbReference type="PIRSR" id="PIRSR623088-2"/>
    </source>
</evidence>
<evidence type="ECO:0000313" key="11">
    <source>
        <dbReference type="RefSeq" id="XP_022085004.1"/>
    </source>
</evidence>
<dbReference type="SMART" id="SM00471">
    <property type="entry name" value="HDc"/>
    <property type="match status" value="1"/>
</dbReference>
<dbReference type="InterPro" id="IPR002073">
    <property type="entry name" value="PDEase_catalytic_dom"/>
</dbReference>
<feature type="binding site" evidence="6">
    <location>
        <position position="843"/>
    </location>
    <ligand>
        <name>Zn(2+)</name>
        <dbReference type="ChEBI" id="CHEBI:29105"/>
        <label>1</label>
    </ligand>
</feature>
<dbReference type="OrthoDB" id="295473at2759"/>
<dbReference type="FunFam" id="1.10.1300.10:FF:000009">
    <property type="entry name" value="Phosphodiesterase"/>
    <property type="match status" value="1"/>
</dbReference>
<keyword evidence="3 7" id="KW-0378">Hydrolase</keyword>
<name>A0A8B7XVW7_ACAPL</name>
<evidence type="ECO:0000256" key="8">
    <source>
        <dbReference type="SAM" id="MobiDB-lite"/>
    </source>
</evidence>
<proteinExistence type="inferred from homology"/>
<feature type="active site" description="Proton donor" evidence="4">
    <location>
        <position position="691"/>
    </location>
</feature>
<dbReference type="PROSITE" id="PS51845">
    <property type="entry name" value="PDEASE_I_2"/>
    <property type="match status" value="1"/>
</dbReference>
<sequence>MASGTFGQLIASVFSYFRDKSWFLRWRGGEKRTDMDDELQDILLRLGGVTSWDQLREAVRDAVGITLQNTEDLVVYLSDIATGTLVSQDGLAGVVHTLPKSGLAGKCAEEQHLIVAKALDIEDPLCGLLPSASPTLPENRTVACIPVLGSDNARLVGIIAVVCDAVSSNQEKRLSLVGRHIAVCVQRLHQMATQQRLPPASTTTPTACSGSPDGGTCMGSSYDNGILQLCAELHDNDPASMQTKVVKYLERHTQSECCALWIVSSEDATEVFCQVLGNRVLEEEIRILIPLSCFNTVVTEERSITLDDISENSRTELEQKMDMKIKSLLCVPVINQARSKVVAVACCINKIGAPRFGQADEDVVRHCFRYTVPVLTSVMSLQKERQLKQETQSMLQVAKNLFTHLDDVRILLREIMMEARNLTQAERCSLFLVENDELVAKVFDGHVLDEMGEVRIPITQGIAGHVATTGKILNIKDAYSHPLFYRGVDNSTGFRTRNILCFPIKDRSSECAEGGQPGCPSVLHKDPSQLKDCWCVGDGKRCSERHAVVGIAELCNKVNGLYFTKHDEEVAAVFSIYCGISIVHSLLYKKMKDAQYRSKLANELMMYHMKGTEEDIKPLLSKESVPKPESFHPQMASFTYSPRGIPDEETIRATLSMFYDMGFVYRYRIRHSTLVNFCTLVRRGYRDPPYHNWYHAFSVGHFCFLLYKNLNQLDMLKDIEVFALFVACICHDLDHRGTNNSFQVHSQSVLAALYSSEGSVMERHHFAQAMCILNTEGCNIFENLSTEDYQTVLDLMQDIILATDLAHHLRIIKELKQMAEDGYKVEDPHCHKLLLCLLMTSCDLSDQTKNWQTTKRIAELIYKEFFTQGDLEKAMGMETPEMYDREKACIPELQINFLNHIALPVYQILSKVIPQSGLLVKAVDANKTMWLRLKRESSLRKLSSANSIDFFQIPFRSENGAAEFGKGLSEETEEELAEGEAEPGRGSKAGAVEDISERNNNNNPGRDTTTKSS</sequence>
<evidence type="ECO:0000256" key="6">
    <source>
        <dbReference type="PIRSR" id="PIRSR623088-3"/>
    </source>
</evidence>
<dbReference type="GO" id="GO:0007165">
    <property type="term" value="P:signal transduction"/>
    <property type="evidence" value="ECO:0007669"/>
    <property type="project" value="InterPro"/>
</dbReference>
<dbReference type="PANTHER" id="PTHR11347">
    <property type="entry name" value="CYCLIC NUCLEOTIDE PHOSPHODIESTERASE"/>
    <property type="match status" value="1"/>
</dbReference>
<dbReference type="InterPro" id="IPR036971">
    <property type="entry name" value="PDEase_catalytic_dom_sf"/>
</dbReference>
<dbReference type="Gene3D" id="1.10.1300.10">
    <property type="entry name" value="3'5'-cyclic nucleotide phosphodiesterase, catalytic domain"/>
    <property type="match status" value="1"/>
</dbReference>
<feature type="binding site" evidence="5">
    <location>
        <position position="843"/>
    </location>
    <ligand>
        <name>AMP</name>
        <dbReference type="ChEBI" id="CHEBI:456215"/>
    </ligand>
</feature>
<feature type="binding site" evidence="6">
    <location>
        <position position="731"/>
    </location>
    <ligand>
        <name>Zn(2+)</name>
        <dbReference type="ChEBI" id="CHEBI:29105"/>
        <label>1</label>
    </ligand>
</feature>
<dbReference type="InterPro" id="IPR003018">
    <property type="entry name" value="GAF"/>
</dbReference>
<feature type="binding site" evidence="5">
    <location>
        <begin position="691"/>
        <end position="695"/>
    </location>
    <ligand>
        <name>AMP</name>
        <dbReference type="ChEBI" id="CHEBI:456215"/>
    </ligand>
</feature>
<evidence type="ECO:0000259" key="9">
    <source>
        <dbReference type="PROSITE" id="PS51845"/>
    </source>
</evidence>
<organism evidence="10 11">
    <name type="scientific">Acanthaster planci</name>
    <name type="common">Crown-of-thorns starfish</name>
    <dbReference type="NCBI Taxonomy" id="133434"/>
    <lineage>
        <taxon>Eukaryota</taxon>
        <taxon>Metazoa</taxon>
        <taxon>Echinodermata</taxon>
        <taxon>Eleutherozoa</taxon>
        <taxon>Asterozoa</taxon>
        <taxon>Asteroidea</taxon>
        <taxon>Valvatacea</taxon>
        <taxon>Valvatida</taxon>
        <taxon>Acanthasteridae</taxon>
        <taxon>Acanthaster</taxon>
    </lineage>
</organism>
<dbReference type="SUPFAM" id="SSF55781">
    <property type="entry name" value="GAF domain-like"/>
    <property type="match status" value="4"/>
</dbReference>
<gene>
    <name evidence="11" type="primary">LOC110976225</name>
</gene>
<keyword evidence="2 6" id="KW-0479">Metal-binding</keyword>
<evidence type="ECO:0000256" key="3">
    <source>
        <dbReference type="ARBA" id="ARBA00022801"/>
    </source>
</evidence>
<dbReference type="SUPFAM" id="SSF109604">
    <property type="entry name" value="HD-domain/PDEase-like"/>
    <property type="match status" value="1"/>
</dbReference>
<feature type="compositionally biased region" description="Polar residues" evidence="8">
    <location>
        <begin position="998"/>
        <end position="1013"/>
    </location>
</feature>
<feature type="binding site" evidence="5">
    <location>
        <position position="894"/>
    </location>
    <ligand>
        <name>AMP</name>
        <dbReference type="ChEBI" id="CHEBI:456215"/>
    </ligand>
</feature>
<dbReference type="Pfam" id="PF00233">
    <property type="entry name" value="PDEase_I"/>
    <property type="match status" value="1"/>
</dbReference>
<evidence type="ECO:0000256" key="4">
    <source>
        <dbReference type="PIRSR" id="PIRSR623088-1"/>
    </source>
</evidence>
<feature type="binding site" evidence="6">
    <location>
        <position position="695"/>
    </location>
    <ligand>
        <name>Zn(2+)</name>
        <dbReference type="ChEBI" id="CHEBI:29105"/>
        <label>1</label>
    </ligand>
</feature>
<evidence type="ECO:0000256" key="2">
    <source>
        <dbReference type="ARBA" id="ARBA00022723"/>
    </source>
</evidence>
<feature type="domain" description="PDEase" evidence="9">
    <location>
        <begin position="612"/>
        <end position="937"/>
    </location>
</feature>
<dbReference type="PROSITE" id="PS00126">
    <property type="entry name" value="PDEASE_I_1"/>
    <property type="match status" value="1"/>
</dbReference>
<comment type="cofactor">
    <cofactor evidence="7">
        <name>a divalent metal cation</name>
        <dbReference type="ChEBI" id="CHEBI:60240"/>
    </cofactor>
    <text evidence="7">Binds 2 divalent metal cations per subunit. Site 1 may preferentially bind zinc ions, while site 2 has a preference for magnesium and/or manganese ions.</text>
</comment>
<feature type="compositionally biased region" description="Acidic residues" evidence="8">
    <location>
        <begin position="970"/>
        <end position="981"/>
    </location>
</feature>
<dbReference type="SMART" id="SM00065">
    <property type="entry name" value="GAF"/>
    <property type="match status" value="2"/>
</dbReference>
<comment type="similarity">
    <text evidence="7">Belongs to the cyclic nucleotide phosphodiesterase family.</text>
</comment>
<dbReference type="Gene3D" id="3.30.450.40">
    <property type="match status" value="3"/>
</dbReference>
<dbReference type="AlphaFoldDB" id="A0A8B7XVW7"/>
<dbReference type="InterPro" id="IPR003607">
    <property type="entry name" value="HD/PDEase_dom"/>
</dbReference>
<dbReference type="Proteomes" id="UP000694845">
    <property type="component" value="Unplaced"/>
</dbReference>
<accession>A0A8B7XVW7</accession>
<dbReference type="InterPro" id="IPR023088">
    <property type="entry name" value="PDEase"/>
</dbReference>
<dbReference type="PRINTS" id="PR00387">
    <property type="entry name" value="PDIESTERASE1"/>
</dbReference>
<dbReference type="EC" id="3.1.4.-" evidence="7"/>
<dbReference type="InterPro" id="IPR023174">
    <property type="entry name" value="PDEase_CS"/>
</dbReference>
<feature type="binding site" evidence="5">
    <location>
        <position position="732"/>
    </location>
    <ligand>
        <name>AMP</name>
        <dbReference type="ChEBI" id="CHEBI:456215"/>
    </ligand>
</feature>
<dbReference type="GeneID" id="110976225"/>
<feature type="binding site" evidence="6">
    <location>
        <position position="732"/>
    </location>
    <ligand>
        <name>Zn(2+)</name>
        <dbReference type="ChEBI" id="CHEBI:29105"/>
        <label>2</label>
    </ligand>
</feature>
<dbReference type="KEGG" id="aplc:110976225"/>
<evidence type="ECO:0000313" key="10">
    <source>
        <dbReference type="Proteomes" id="UP000694845"/>
    </source>
</evidence>
<protein>
    <recommendedName>
        <fullName evidence="7">Phosphodiesterase</fullName>
        <ecNumber evidence="7">3.1.4.-</ecNumber>
    </recommendedName>
</protein>
<dbReference type="CDD" id="cd00077">
    <property type="entry name" value="HDc"/>
    <property type="match status" value="1"/>
</dbReference>